<dbReference type="RefSeq" id="XP_009220481.1">
    <property type="nucleotide sequence ID" value="XM_009222217.1"/>
</dbReference>
<reference evidence="1" key="3">
    <citation type="submission" date="2010-09" db="EMBL/GenBank/DDBJ databases">
        <title>Annotation of Gaeumannomyces graminis var. tritici R3-111a-1.</title>
        <authorList>
            <consortium name="The Broad Institute Genome Sequencing Platform"/>
            <person name="Ma L.-J."/>
            <person name="Dead R."/>
            <person name="Young S.K."/>
            <person name="Zeng Q."/>
            <person name="Gargeya S."/>
            <person name="Fitzgerald M."/>
            <person name="Haas B."/>
            <person name="Abouelleil A."/>
            <person name="Alvarado L."/>
            <person name="Arachchi H.M."/>
            <person name="Berlin A."/>
            <person name="Brown A."/>
            <person name="Chapman S.B."/>
            <person name="Chen Z."/>
            <person name="Dunbar C."/>
            <person name="Freedman E."/>
            <person name="Gearin G."/>
            <person name="Gellesch M."/>
            <person name="Goldberg J."/>
            <person name="Griggs A."/>
            <person name="Gujja S."/>
            <person name="Heiman D."/>
            <person name="Howarth C."/>
            <person name="Larson L."/>
            <person name="Lui A."/>
            <person name="MacDonald P.J.P."/>
            <person name="Mehta T."/>
            <person name="Montmayeur A."/>
            <person name="Murphy C."/>
            <person name="Neiman D."/>
            <person name="Pearson M."/>
            <person name="Priest M."/>
            <person name="Roberts A."/>
            <person name="Saif S."/>
            <person name="Shea T."/>
            <person name="Shenoy N."/>
            <person name="Sisk P."/>
            <person name="Stolte C."/>
            <person name="Sykes S."/>
            <person name="Yandava C."/>
            <person name="Wortman J."/>
            <person name="Nusbaum C."/>
            <person name="Birren B."/>
        </authorList>
    </citation>
    <scope>NUCLEOTIDE SEQUENCE</scope>
    <source>
        <strain evidence="1">R3-111a-1</strain>
    </source>
</reference>
<dbReference type="HOGENOM" id="CLU_1885904_0_0_1"/>
<accession>J3NT23</accession>
<dbReference type="VEuPathDB" id="FungiDB:GGTG_04421"/>
<name>J3NT23_GAET3</name>
<evidence type="ECO:0000313" key="2">
    <source>
        <dbReference type="EnsemblFungi" id="EJT79336"/>
    </source>
</evidence>
<reference evidence="2" key="5">
    <citation type="submission" date="2018-04" db="UniProtKB">
        <authorList>
            <consortium name="EnsemblFungi"/>
        </authorList>
    </citation>
    <scope>IDENTIFICATION</scope>
    <source>
        <strain evidence="2">R3-111a-1</strain>
    </source>
</reference>
<dbReference type="Proteomes" id="UP000006039">
    <property type="component" value="Unassembled WGS sequence"/>
</dbReference>
<reference evidence="3" key="1">
    <citation type="submission" date="2010-07" db="EMBL/GenBank/DDBJ databases">
        <title>The genome sequence of Gaeumannomyces graminis var. tritici strain R3-111a-1.</title>
        <authorList>
            <consortium name="The Broad Institute Genome Sequencing Platform"/>
            <person name="Ma L.-J."/>
            <person name="Dead R."/>
            <person name="Young S."/>
            <person name="Zeng Q."/>
            <person name="Koehrsen M."/>
            <person name="Alvarado L."/>
            <person name="Berlin A."/>
            <person name="Chapman S.B."/>
            <person name="Chen Z."/>
            <person name="Freedman E."/>
            <person name="Gellesch M."/>
            <person name="Goldberg J."/>
            <person name="Griggs A."/>
            <person name="Gujja S."/>
            <person name="Heilman E.R."/>
            <person name="Heiman D."/>
            <person name="Hepburn T."/>
            <person name="Howarth C."/>
            <person name="Jen D."/>
            <person name="Larson L."/>
            <person name="Mehta T."/>
            <person name="Neiman D."/>
            <person name="Pearson M."/>
            <person name="Roberts A."/>
            <person name="Saif S."/>
            <person name="Shea T."/>
            <person name="Shenoy N."/>
            <person name="Sisk P."/>
            <person name="Stolte C."/>
            <person name="Sykes S."/>
            <person name="Walk T."/>
            <person name="White J."/>
            <person name="Yandava C."/>
            <person name="Haas B."/>
            <person name="Nusbaum C."/>
            <person name="Birren B."/>
        </authorList>
    </citation>
    <scope>NUCLEOTIDE SEQUENCE [LARGE SCALE GENOMIC DNA]</scope>
    <source>
        <strain evidence="3">R3-111a-1</strain>
    </source>
</reference>
<reference evidence="1" key="2">
    <citation type="submission" date="2010-07" db="EMBL/GenBank/DDBJ databases">
        <authorList>
            <consortium name="The Broad Institute Genome Sequencing Platform"/>
            <consortium name="Broad Institute Genome Sequencing Center for Infectious Disease"/>
            <person name="Ma L.-J."/>
            <person name="Dead R."/>
            <person name="Young S."/>
            <person name="Zeng Q."/>
            <person name="Koehrsen M."/>
            <person name="Alvarado L."/>
            <person name="Berlin A."/>
            <person name="Chapman S.B."/>
            <person name="Chen Z."/>
            <person name="Freedman E."/>
            <person name="Gellesch M."/>
            <person name="Goldberg J."/>
            <person name="Griggs A."/>
            <person name="Gujja S."/>
            <person name="Heilman E.R."/>
            <person name="Heiman D."/>
            <person name="Hepburn T."/>
            <person name="Howarth C."/>
            <person name="Jen D."/>
            <person name="Larson L."/>
            <person name="Mehta T."/>
            <person name="Neiman D."/>
            <person name="Pearson M."/>
            <person name="Roberts A."/>
            <person name="Saif S."/>
            <person name="Shea T."/>
            <person name="Shenoy N."/>
            <person name="Sisk P."/>
            <person name="Stolte C."/>
            <person name="Sykes S."/>
            <person name="Walk T."/>
            <person name="White J."/>
            <person name="Yandava C."/>
            <person name="Haas B."/>
            <person name="Nusbaum C."/>
            <person name="Birren B."/>
        </authorList>
    </citation>
    <scope>NUCLEOTIDE SEQUENCE</scope>
    <source>
        <strain evidence="1">R3-111a-1</strain>
    </source>
</reference>
<organism evidence="1">
    <name type="scientific">Gaeumannomyces tritici (strain R3-111a-1)</name>
    <name type="common">Wheat and barley take-all root rot fungus</name>
    <name type="synonym">Gaeumannomyces graminis var. tritici</name>
    <dbReference type="NCBI Taxonomy" id="644352"/>
    <lineage>
        <taxon>Eukaryota</taxon>
        <taxon>Fungi</taxon>
        <taxon>Dikarya</taxon>
        <taxon>Ascomycota</taxon>
        <taxon>Pezizomycotina</taxon>
        <taxon>Sordariomycetes</taxon>
        <taxon>Sordariomycetidae</taxon>
        <taxon>Magnaporthales</taxon>
        <taxon>Magnaporthaceae</taxon>
        <taxon>Gaeumannomyces</taxon>
    </lineage>
</organism>
<evidence type="ECO:0000313" key="3">
    <source>
        <dbReference type="Proteomes" id="UP000006039"/>
    </source>
</evidence>
<keyword evidence="3" id="KW-1185">Reference proteome</keyword>
<dbReference type="EnsemblFungi" id="EJT79336">
    <property type="protein sequence ID" value="EJT79336"/>
    <property type="gene ID" value="GGTG_04421"/>
</dbReference>
<reference evidence="2" key="4">
    <citation type="journal article" date="2015" name="G3 (Bethesda)">
        <title>Genome sequences of three phytopathogenic species of the Magnaporthaceae family of fungi.</title>
        <authorList>
            <person name="Okagaki L.H."/>
            <person name="Nunes C.C."/>
            <person name="Sailsbery J."/>
            <person name="Clay B."/>
            <person name="Brown D."/>
            <person name="John T."/>
            <person name="Oh Y."/>
            <person name="Young N."/>
            <person name="Fitzgerald M."/>
            <person name="Haas B.J."/>
            <person name="Zeng Q."/>
            <person name="Young S."/>
            <person name="Adiconis X."/>
            <person name="Fan L."/>
            <person name="Levin J.Z."/>
            <person name="Mitchell T.K."/>
            <person name="Okubara P.A."/>
            <person name="Farman M.L."/>
            <person name="Kohn L.M."/>
            <person name="Birren B."/>
            <person name="Ma L.-J."/>
            <person name="Dean R.A."/>
        </authorList>
    </citation>
    <scope>NUCLEOTIDE SEQUENCE</scope>
    <source>
        <strain evidence="2">R3-111a-1</strain>
    </source>
</reference>
<dbReference type="EMBL" id="GL385396">
    <property type="protein sequence ID" value="EJT79336.1"/>
    <property type="molecule type" value="Genomic_DNA"/>
</dbReference>
<sequence length="135" mass="15375">MFLPITFCLFGVGAISYVLFGFISRGSDQDGHYDHSNKTTDPRVVRRQPRWTAYVELEEVKGWLWEKAFPLTRPTQHRLQQRPLPGLVVLRFVVEMMEISDTVTGCFHGACFVLSHIIYLHLRPGAGSQAQGFPP</sequence>
<protein>
    <submittedName>
        <fullName evidence="1 2">Uncharacterized protein</fullName>
    </submittedName>
</protein>
<dbReference type="GeneID" id="20344879"/>
<proteinExistence type="predicted"/>
<dbReference type="AlphaFoldDB" id="J3NT23"/>
<gene>
    <name evidence="2" type="primary">20344879</name>
    <name evidence="1" type="ORF">GGTG_04421</name>
</gene>
<evidence type="ECO:0000313" key="1">
    <source>
        <dbReference type="EMBL" id="EJT79336.1"/>
    </source>
</evidence>